<proteinExistence type="predicted"/>
<dbReference type="EMBL" id="PKOZ01000015">
    <property type="protein sequence ID" value="PQD94052.1"/>
    <property type="molecule type" value="Genomic_DNA"/>
</dbReference>
<dbReference type="OrthoDB" id="2166477at2"/>
<name>A0A2S7MW60_9BACI</name>
<keyword evidence="3" id="KW-1185">Reference proteome</keyword>
<dbReference type="Proteomes" id="UP000239663">
    <property type="component" value="Unassembled WGS sequence"/>
</dbReference>
<dbReference type="RefSeq" id="WP_104850593.1">
    <property type="nucleotide sequence ID" value="NZ_PKOZ01000015.1"/>
</dbReference>
<dbReference type="AlphaFoldDB" id="A0A2S7MW60"/>
<evidence type="ECO:0000313" key="3">
    <source>
        <dbReference type="Proteomes" id="UP000239663"/>
    </source>
</evidence>
<accession>A0A2S7MW60</accession>
<organism evidence="2 3">
    <name type="scientific">Pradoshia eiseniae</name>
    <dbReference type="NCBI Taxonomy" id="2064768"/>
    <lineage>
        <taxon>Bacteria</taxon>
        <taxon>Bacillati</taxon>
        <taxon>Bacillota</taxon>
        <taxon>Bacilli</taxon>
        <taxon>Bacillales</taxon>
        <taxon>Bacillaceae</taxon>
        <taxon>Pradoshia</taxon>
    </lineage>
</organism>
<gene>
    <name evidence="2" type="ORF">CYL18_16395</name>
</gene>
<evidence type="ECO:0000259" key="1">
    <source>
        <dbReference type="Pfam" id="PF12728"/>
    </source>
</evidence>
<dbReference type="NCBIfam" id="TIGR01764">
    <property type="entry name" value="excise"/>
    <property type="match status" value="1"/>
</dbReference>
<comment type="caution">
    <text evidence="2">The sequence shown here is derived from an EMBL/GenBank/DDBJ whole genome shotgun (WGS) entry which is preliminary data.</text>
</comment>
<dbReference type="InterPro" id="IPR010093">
    <property type="entry name" value="SinI_DNA-bd"/>
</dbReference>
<protein>
    <recommendedName>
        <fullName evidence="1">Helix-turn-helix domain-containing protein</fullName>
    </recommendedName>
</protein>
<dbReference type="InterPro" id="IPR041657">
    <property type="entry name" value="HTH_17"/>
</dbReference>
<dbReference type="Pfam" id="PF12728">
    <property type="entry name" value="HTH_17"/>
    <property type="match status" value="1"/>
</dbReference>
<reference evidence="2 3" key="1">
    <citation type="submission" date="2017-12" db="EMBL/GenBank/DDBJ databases">
        <title>Taxonomic description and draft genome of Pradoshia cofamensis Gen. nov., sp. nov., a thermotolerant bacillale isolated from anterior gut of earthworm Eisenia fetida.</title>
        <authorList>
            <person name="Saha T."/>
            <person name="Chakraborty R."/>
        </authorList>
    </citation>
    <scope>NUCLEOTIDE SEQUENCE [LARGE SCALE GENOMIC DNA]</scope>
    <source>
        <strain evidence="2 3">EAG3</strain>
    </source>
</reference>
<dbReference type="GO" id="GO:0003677">
    <property type="term" value="F:DNA binding"/>
    <property type="evidence" value="ECO:0007669"/>
    <property type="project" value="InterPro"/>
</dbReference>
<evidence type="ECO:0000313" key="2">
    <source>
        <dbReference type="EMBL" id="PQD94052.1"/>
    </source>
</evidence>
<feature type="domain" description="Helix-turn-helix" evidence="1">
    <location>
        <begin position="2"/>
        <end position="47"/>
    </location>
</feature>
<sequence length="76" mass="9357">MYLSVQEMAEYLNLPASYLEQLIQEKKIRAVYDGEQYLINRDQFSNYHEQLEVYRKLFQEWLHEPIPEDWDAKDED</sequence>